<dbReference type="OrthoDB" id="1776524at2"/>
<gene>
    <name evidence="4" type="ordered locus">RPE_2721</name>
</gene>
<dbReference type="KEGG" id="rpe:RPE_2721"/>
<dbReference type="InterPro" id="IPR050909">
    <property type="entry name" value="Bact_Autotransporter_VF"/>
</dbReference>
<dbReference type="SMART" id="SM00912">
    <property type="entry name" value="Haemagg_act"/>
    <property type="match status" value="1"/>
</dbReference>
<dbReference type="STRING" id="316055.RPE_2721"/>
<dbReference type="EMBL" id="CP000463">
    <property type="protein sequence ID" value="ABJ06658.1"/>
    <property type="molecule type" value="Genomic_DNA"/>
</dbReference>
<dbReference type="HOGENOM" id="CLU_000163_1_0_5"/>
<dbReference type="SUPFAM" id="SSF51126">
    <property type="entry name" value="Pectin lyase-like"/>
    <property type="match status" value="1"/>
</dbReference>
<dbReference type="Pfam" id="PF12545">
    <property type="entry name" value="DUF3739"/>
    <property type="match status" value="1"/>
</dbReference>
<accession>Q07N26</accession>
<dbReference type="Pfam" id="PF05860">
    <property type="entry name" value="TPS"/>
    <property type="match status" value="1"/>
</dbReference>
<name>Q07N26_RHOP5</name>
<dbReference type="PANTHER" id="PTHR12338:SF5">
    <property type="entry name" value="ANTIGEN 43-RELATED"/>
    <property type="match status" value="1"/>
</dbReference>
<feature type="compositionally biased region" description="Basic and acidic residues" evidence="1">
    <location>
        <begin position="3857"/>
        <end position="3868"/>
    </location>
</feature>
<feature type="compositionally biased region" description="Basic and acidic residues" evidence="1">
    <location>
        <begin position="3890"/>
        <end position="3902"/>
    </location>
</feature>
<keyword evidence="2" id="KW-0732">Signal</keyword>
<dbReference type="InterPro" id="IPR008638">
    <property type="entry name" value="FhaB/CdiA-like_TPS"/>
</dbReference>
<evidence type="ECO:0000256" key="2">
    <source>
        <dbReference type="SAM" id="SignalP"/>
    </source>
</evidence>
<reference evidence="4" key="1">
    <citation type="submission" date="2006-09" db="EMBL/GenBank/DDBJ databases">
        <title>Complete sequence of Rhodopseudomonas palustris BisA53.</title>
        <authorList>
            <consortium name="US DOE Joint Genome Institute"/>
            <person name="Copeland A."/>
            <person name="Lucas S."/>
            <person name="Lapidus A."/>
            <person name="Barry K."/>
            <person name="Detter J.C."/>
            <person name="Glavina del Rio T."/>
            <person name="Hammon N."/>
            <person name="Israni S."/>
            <person name="Dalin E."/>
            <person name="Tice H."/>
            <person name="Pitluck S."/>
            <person name="Chain P."/>
            <person name="Malfatti S."/>
            <person name="Shin M."/>
            <person name="Vergez L."/>
            <person name="Schmutz J."/>
            <person name="Larimer F."/>
            <person name="Land M."/>
            <person name="Hauser L."/>
            <person name="Pelletier D.A."/>
            <person name="Kyrpides N."/>
            <person name="Kim E."/>
            <person name="Harwood C.S."/>
            <person name="Oda Y."/>
            <person name="Richardson P."/>
        </authorList>
    </citation>
    <scope>NUCLEOTIDE SEQUENCE [LARGE SCALE GENOMIC DNA]</scope>
    <source>
        <strain evidence="4">BisA53</strain>
    </source>
</reference>
<proteinExistence type="predicted"/>
<dbReference type="Gene3D" id="2.160.20.10">
    <property type="entry name" value="Single-stranded right-handed beta-helix, Pectin lyase-like"/>
    <property type="match status" value="2"/>
</dbReference>
<feature type="domain" description="Filamentous haemagglutinin FhaB/tRNA nuclease CdiA-like TPS" evidence="3">
    <location>
        <begin position="126"/>
        <end position="244"/>
    </location>
</feature>
<dbReference type="InterPro" id="IPR021026">
    <property type="entry name" value="Filamn_hemagglutn_DUF3739"/>
</dbReference>
<dbReference type="InterPro" id="IPR011050">
    <property type="entry name" value="Pectin_lyase_fold/virulence"/>
</dbReference>
<evidence type="ECO:0000259" key="3">
    <source>
        <dbReference type="SMART" id="SM00912"/>
    </source>
</evidence>
<protein>
    <recommendedName>
        <fullName evidence="3">Filamentous haemagglutinin FhaB/tRNA nuclease CdiA-like TPS domain-containing protein</fullName>
    </recommendedName>
</protein>
<feature type="signal peptide" evidence="2">
    <location>
        <begin position="1"/>
        <end position="37"/>
    </location>
</feature>
<sequence>MRRRPMPASAPIRRPVCFSRPLLSVAWLAGVSATALMATSLAADARGLGTSSANSATAATASATAAAQAAAMASAQALVRVNSALQAMRTTQAAARAAATGGVPNGLAAGGLVVAPGAAPSATDGGSGLWQGANLPTQSTTASGRTQVEVKQNQQKAILTWQSFNVGRETDLYFNQTAGGDNVANWIALNRVLDSSAPPSQILGAIKAEGQVYFINRNGIIFGGASQINVGSLVASSLSLTNAQFMAGINAQLYVFETGAGHEGLPTFGDYTSQRPNESLAACVPGAPCTTGQAAPYVPASVPGDVTVQAGAEIAIASGGNALLFAPHVTNAGIISARDGQVMLAAGEQVWLSTRYDLTGEAPVVLRGLDVAVSAPSTYLINYGEYAGGAGIATAYGVFGKSVGANVLPVMEERAATVGYKAVNTGVIISERGVITMQSREVEQQGILYATTALNNLAGEIVLRAWGQGMVGWASEQFSTTNGRGQAWWSPGTLTLAAGSVTLVMPDTTDTSTIEQTSVATRYTPGTIDLRGKLIDIDGGADVMAPAGAITMVASARTTATAAPVSGESVRDGSRIYIDSGAYVSVAGLTDTVLEMASNIIAVDLRINELRDSVLYRDSWLRGETVYIDKRKSGTFADGLMAGVEWVKDDAGNVIPGAWVGTPLADVAGWVGNGTTTLAELSTKGGTITLKSGGDIITRAGSVLDVSGGAVTYTGGWVKTTKLIGADGRSYDIGAVMPDQVYVGISSGFVVNHARWGVTEVYSSLLSRGRYEAGYTEGRSAGSLVIYQGAGLVLEGSIAAGVVTGERQAASGKAAAAGTLTIGGTGDEQRSWLASEVIITADPARLASGFTNTSALPTAFYHPVTGNEYKSKTVYLDDDMLNDSGLGKIGIYYNRAFTVAADAGLELAPGASFTATPNTGVSEPSTAAILGSIRIAGGTVTIHSGTELTLGAGAVVDVSGQWVNDVFGIDRSAVPVINGGTIKLAATGTTATFEVGEGAVLDVSGGAWLTSARKTKSGNAGAIELQVPTSGFADLDLRGYAPGSGGSLSLSARTGVDVQIGGAAPADPATLRLPATLFADRGFRSLKVTTAGDIVVADDVAVSQLPASIDLAGVNLAAFATGTPISAIGRVRVLDPQDRLDRAATSLSLSGDTITVGAGASLTADAGGAVALSAENAIAVAGTVAAPGGSITLSAAALRLTETARLTAAGTAVSDVDPSTRRRTADVLAGGTVTLSTNVLSIDPRAHINVSGASAMIDDPASGRGKPRSVAVASDGGSIAIKADGTVEGQFTATAGGAGAAGGAIALESYAYSGSILVSAAAGPTAGSLLVRPDALNGGGFASIALTGSGNVLLDGVDLVASRSISIAGVLTNVGGRSSSLSAPYVRLDRTATTTVAAGAAAGTLLVNATVIDALNAIVRGFAMTEMIAQDIRLVARTTGETARLDVDGVLTLTAAQIYPSTQTTAVVSAVGAIRVRPNGSAEAPLSAGGSLTLQAPEIDVTGTLRAPFGAITLTASNSVTLGDGALVSVSGDGLSVPYGYLLNNESWVIATGYTTTATLTAPPEKRITIDAPVVAQKSGATIDTRGGGDLLAAEFAAGTGGSHDVLAMSGVYAIVPESSAALAPTGAIGGRIWLAGGNGIAAGWYTLLPASYARLPGAYAVQVVADTSGTALAKTVTLADGTMLMAGRLGNALDGSSDALNSVWRVMSGAVVRSYSEYSEATANSFFASDAFKLTQYRLTGTTMVTPRLPMDGGSVVFKATDALVLDGLLRSQAADGGRGGLVDIAATKVAVVGAGADTSGLAGYLLLDATQLSAFGAESLLIGGVRSGTTQGLAVAVTADNIVVRNDNDTALSGAEMILVAKDGIGIEAGSVLRADGSVSGGSVDLIMTPTGGTSDYGALIRLSNGEAVSVMRTGVVSSQGTVTIGAGAVIAGGQSLTIDATRDAVLAGSAVLSGEDITLGSSRIGFGGGSEGLVFEAATLARFASAKNLTLRSYSSIDFHTGVDFGSAGLASVTLDTAALVGLSGATTSVNGKTIVLRNTTGAVAVPTSTARGTLRLTADEMVLGIGAKALRGFSNVEMTASRRIVGNGAGSLDAGAAALRLMTPLITGQASASQSIVTTGALAVALLAGMPTQRDTDSLGSRWSLTGSALSFGSRIDALGGAVKLTATAGGVTIDSGALIDVGGLQQVFYDVTSYADAGSIELVALGGSVDFKAGATLNLAAAAGGGDGGALAAIASGGGTVVLAGRIDASAPNGQGGAFSLDIDRLTDFAAFGNGLTATGFTGTRSFRIRSGDVTIDGTTKASEFRLSADRGTVTIAGTIDARARYGGIIDIYGGTGLVMNSGAVLLAGATDTVDHLGSGRVTLGISAGSLDVRGLIDVSGGEGGKVTLRAPVVGATVNVAFAGSIADGAKEIVLEGFKVFNLADLANPAVNPNFVGVTINAAGQAELDLAATAAGKLNVLADYGAGTLVEFVQDFDISAAYGHLGGLAAKSNFHARPGMQLDYAGDIVLKSNWNLGAGIINETTALAAGVMATDATLGKSYVVAGKEGDLLRDHTKMVYRTGGSILGESGVLTLRAEGDIELKGSISDGFFQFANPLDADYVDINGKTTSNTTVVFNGGRSSTAGALTVFTATGTSLPSRYAGLTFSSAGVLTTSTTTKLTTNVPYSADANSPAASSPNALAYAVLFPAVTAGDGSVVSPSSWSQTLVAGAAPLGDSADPARLAAASTGSIVLSEQASYTYVNSQTSKTAVAYIDGAVAFGIATKPTAANGTVDAAAWLTALETSAGANLTSTSSTVFTLGASSDPAYGYLTTLWNDYAAAKGLTAGTHFRLVTSSSRVNVVMAYSTFKTFYNDKILPNLSAIALLFNTAEAGSTTATVTPTTMVRTGTGDIAVAAAKDVLLNHQAAIYTAGRRDTTVYSDFSWATRYLSNNVANAKLTDPVWAVDGGHLTIKAGGSVKANMDSDEGQAFSEWLQRIGEVTSTGVFVKQSAWWVDPAAFDFGVGAMGGGNVTVSAGDDLVDLGVYLPTNALVRGGRTLDEVKTLVMHNGGALDVSAGGTIYGGQYYIGRGDAEIAAGAITTGRTFVVTKLDSYTPAPGIARNYTLGTVLALGDATMRVSASGDIAISTMVDPLRMSMPYGAVISSSSTSSYDYKAYMSGYTSRTALDLVSVGGDITLLGATGDGPVPLWGIYTWLSPGYSSTLVDRTLWVTQVATAVDRYPSKTTITALNGSITNSTTLNGMPDTDFSLTLLAGADLRPGTIAMGQVKPANYLSPYWPSGSTTVISNTGDLLQINDYEPSRIYALSGSIIGGAITANEQLWLRAGTDIRDSNLTLRNVRATDVSWLDAGNDILGGTYNGQITIWGPGSLLLTAGRDVFMSSMKLYSTGNTPYNSYDNMPDPNYVSVSGLPTQGAAIEVIAGLNGRQPDYAAVVAAYLNPALAAAMPAWLALTSDEAKLPDPTALVAGATTMTTLIEQNTTVPAYLTTEYKLVKGGYDEARLIAFVAAQTGKTLSAGEALRAFREDLSSAKQQRFLFESGTWKVTRYGLDSFTADVTGETLTPLVAWTRFQSLPALTQQRFLRQVYMQELRAAGRDQNEGLLSGGYNRGYAAIASLFPGDGWNGNIVSNDALIRTMQGGDITLMAPGGGVQLAALQTAVGAGQGAVTLGYGDIEIFAKDDVVVNNSRILTFAGGDITVWSSVGDIDAGRGKKTTRVPKAPTFATDVDGLSRTVEAADIGGSGIGTVLGFDKVEPGDVDLIAPEGTVNAGDAGIRVSGDFNVAARFVLNMDNVKVDGETKGMPKAESTTALTIETKDKAAADAVKDATQQATSERPSVIIVEVLGYGGGEGGEAPRRDDEESKRRDHRSYNPNSAVQIVGAGSLSEEQRRRLITEGRL</sequence>
<organism evidence="4">
    <name type="scientific">Rhodopseudomonas palustris (strain BisA53)</name>
    <dbReference type="NCBI Taxonomy" id="316055"/>
    <lineage>
        <taxon>Bacteria</taxon>
        <taxon>Pseudomonadati</taxon>
        <taxon>Pseudomonadota</taxon>
        <taxon>Alphaproteobacteria</taxon>
        <taxon>Hyphomicrobiales</taxon>
        <taxon>Nitrobacteraceae</taxon>
        <taxon>Rhodopseudomonas</taxon>
    </lineage>
</organism>
<feature type="region of interest" description="Disordered" evidence="1">
    <location>
        <begin position="3850"/>
        <end position="3902"/>
    </location>
</feature>
<dbReference type="eggNOG" id="COG3210">
    <property type="taxonomic scope" value="Bacteria"/>
</dbReference>
<evidence type="ECO:0000256" key="1">
    <source>
        <dbReference type="SAM" id="MobiDB-lite"/>
    </source>
</evidence>
<dbReference type="PANTHER" id="PTHR12338">
    <property type="entry name" value="AUTOTRANSPORTER"/>
    <property type="match status" value="1"/>
</dbReference>
<evidence type="ECO:0000313" key="4">
    <source>
        <dbReference type="EMBL" id="ABJ06658.1"/>
    </source>
</evidence>
<dbReference type="InterPro" id="IPR012334">
    <property type="entry name" value="Pectin_lyas_fold"/>
</dbReference>
<dbReference type="NCBIfam" id="TIGR01901">
    <property type="entry name" value="adhes_NPXG"/>
    <property type="match status" value="1"/>
</dbReference>
<feature type="chain" id="PRO_5004165872" description="Filamentous haemagglutinin FhaB/tRNA nuclease CdiA-like TPS domain-containing protein" evidence="2">
    <location>
        <begin position="38"/>
        <end position="3902"/>
    </location>
</feature>